<evidence type="ECO:0000256" key="1">
    <source>
        <dbReference type="SAM" id="MobiDB-lite"/>
    </source>
</evidence>
<accession>A0A1H3M0W9</accession>
<dbReference type="Proteomes" id="UP000199035">
    <property type="component" value="Unassembled WGS sequence"/>
</dbReference>
<dbReference type="STRING" id="595670.SAMN05421643_12215"/>
<evidence type="ECO:0000259" key="2">
    <source>
        <dbReference type="Pfam" id="PF12571"/>
    </source>
</evidence>
<feature type="region of interest" description="Disordered" evidence="1">
    <location>
        <begin position="415"/>
        <end position="441"/>
    </location>
</feature>
<feature type="domain" description="Phage tail fibre protein N-terminal" evidence="2">
    <location>
        <begin position="5"/>
        <end position="106"/>
    </location>
</feature>
<evidence type="ECO:0000313" key="3">
    <source>
        <dbReference type="EMBL" id="SDY69889.1"/>
    </source>
</evidence>
<sequence>MAIKFYLTDIGRNAVLEAANIPSLKIELSHIAVGTAKYNGASAQSNTTLINEIARYPLNGGSVDEYSHTLRFIANIESTVTADIFEIGLYTDRGVLFAIAATATNNELIHLSLDIVSILTFGLVLTDVELSKIVVNIDSNSPIAVALMNQHLAHSNPHPQYAFLEDFENLRDDLLVWAELVDGKTNDLQTQLSDTVEALQQQLSNLASGLASLYPKIIMAGVIKPGQPWEINKPAGSNISFLDTRYAIQITPEGGHEAWSISRQDTKIGLNIFNRSGTSRVGYSGNICWSVIQVEGLTSSTGNGSYVYTGTPVVFPILAGESKAFTIIGAGGGGGSSRYDDLNVNPNPATLKGQNGQDSYISIDNTTIKFTAGGGFSGTGGISGDNGQKINGIAGAGGNWLLEGEYVSASRFTGQSGNATAADHTGASSDTESRGAGGDGADSSVDAGIAFGGGAGEGARLSMIYTNNSSQTQYVRLYVGKGGTGERSLITTNEEGNDVTPDHYVVGEDGSHGFIRVASAI</sequence>
<evidence type="ECO:0000313" key="4">
    <source>
        <dbReference type="Proteomes" id="UP000199035"/>
    </source>
</evidence>
<dbReference type="Pfam" id="PF12571">
    <property type="entry name" value="Phage_tail_fib"/>
    <property type="match status" value="1"/>
</dbReference>
<gene>
    <name evidence="3" type="ORF">SAMN05421643_12215</name>
</gene>
<protein>
    <submittedName>
        <fullName evidence="3">Phage tail-collar fibre protein</fullName>
    </submittedName>
</protein>
<name>A0A1H3M0W9_9GAMM</name>
<dbReference type="RefSeq" id="WP_092691902.1">
    <property type="nucleotide sequence ID" value="NZ_FNPK01000022.1"/>
</dbReference>
<proteinExistence type="predicted"/>
<reference evidence="4" key="1">
    <citation type="submission" date="2016-10" db="EMBL/GenBank/DDBJ databases">
        <authorList>
            <person name="Varghese N."/>
            <person name="Submissions S."/>
        </authorList>
    </citation>
    <scope>NUCLEOTIDE SEQUENCE [LARGE SCALE GENOMIC DNA]</scope>
    <source>
        <strain evidence="4">ANC 5109</strain>
    </source>
</reference>
<keyword evidence="4" id="KW-1185">Reference proteome</keyword>
<dbReference type="AlphaFoldDB" id="A0A1H3M0W9"/>
<dbReference type="InterPro" id="IPR022225">
    <property type="entry name" value="Phage_tail_fibre_N"/>
</dbReference>
<organism evidence="3 4">
    <name type="scientific">Acinetobacter kyonggiensis</name>
    <dbReference type="NCBI Taxonomy" id="595670"/>
    <lineage>
        <taxon>Bacteria</taxon>
        <taxon>Pseudomonadati</taxon>
        <taxon>Pseudomonadota</taxon>
        <taxon>Gammaproteobacteria</taxon>
        <taxon>Moraxellales</taxon>
        <taxon>Moraxellaceae</taxon>
        <taxon>Acinetobacter</taxon>
    </lineage>
</organism>
<dbReference type="EMBL" id="FNPK01000022">
    <property type="protein sequence ID" value="SDY69889.1"/>
    <property type="molecule type" value="Genomic_DNA"/>
</dbReference>